<dbReference type="Gene3D" id="2.30.42.10">
    <property type="match status" value="1"/>
</dbReference>
<evidence type="ECO:0000256" key="11">
    <source>
        <dbReference type="ARBA" id="ARBA00023136"/>
    </source>
</evidence>
<dbReference type="PANTHER" id="PTHR42837">
    <property type="entry name" value="REGULATOR OF SIGMA-E PROTEASE RSEP"/>
    <property type="match status" value="1"/>
</dbReference>
<evidence type="ECO:0000256" key="4">
    <source>
        <dbReference type="ARBA" id="ARBA00019897"/>
    </source>
</evidence>
<evidence type="ECO:0000256" key="12">
    <source>
        <dbReference type="ARBA" id="ARBA00032214"/>
    </source>
</evidence>
<dbReference type="PANTHER" id="PTHR42837:SF2">
    <property type="entry name" value="MEMBRANE METALLOPROTEASE ARASP2, CHLOROPLASTIC-RELATED"/>
    <property type="match status" value="1"/>
</dbReference>
<comment type="caution">
    <text evidence="16">The sequence shown here is derived from an EMBL/GenBank/DDBJ whole genome shotgun (WGS) entry which is preliminary data.</text>
</comment>
<dbReference type="SMART" id="SM00228">
    <property type="entry name" value="PDZ"/>
    <property type="match status" value="1"/>
</dbReference>
<protein>
    <recommendedName>
        <fullName evidence="4">Zinc metalloprotease Rip1</fullName>
    </recommendedName>
    <alternativeName>
        <fullName evidence="12">S2P endopeptidase</fullName>
    </alternativeName>
    <alternativeName>
        <fullName evidence="13">Site-2-type intramembrane protease</fullName>
    </alternativeName>
</protein>
<dbReference type="HOGENOM" id="CLU_025778_1_2_11"/>
<evidence type="ECO:0000256" key="8">
    <source>
        <dbReference type="ARBA" id="ARBA00022833"/>
    </source>
</evidence>
<sequence>MPELFVFGVVLFALGILASVAWHECGHMWAARATGMKVRRYFVGFGPKIWSIRRGETEYGLKAIPAGGFCDIAGMTAMDELAPDEEDRAMWKQKPWKRVFVLVAGPAMNFILGVVLLYMVTLAWGLPGMSRVSGVFVPKLECVAPTQLAEDEFARCEGAGPAERAGMRAGDIVTAVNGVHVASPPELIKAIAGAPGAVRFDVLRDGKALSLEVTPERVSWFDFDPATGKYRYDPATGKPVMRELSKVGVRVAPVDSIITRYNPATAVPATFEFTGIMFEKTWEGITKIPAKVGAVVRSLGGGERDPETPMSVVGASRIGGELAEHADKNDGAWPTFVLLLASLNFVLGILNLLPLVPFDGGHIAVVGYEKVRDSVRRLRGKAAGGPVDYLKLAPATYVVLAVVGVYMVLVLAADVINPIRLF</sequence>
<dbReference type="eggNOG" id="COG0750">
    <property type="taxonomic scope" value="Bacteria"/>
</dbReference>
<dbReference type="GO" id="GO:0004222">
    <property type="term" value="F:metalloendopeptidase activity"/>
    <property type="evidence" value="ECO:0007669"/>
    <property type="project" value="InterPro"/>
</dbReference>
<name>E5XL47_SEGRC</name>
<evidence type="ECO:0000256" key="1">
    <source>
        <dbReference type="ARBA" id="ARBA00001947"/>
    </source>
</evidence>
<feature type="transmembrane region" description="Helical" evidence="14">
    <location>
        <begin position="395"/>
        <end position="416"/>
    </location>
</feature>
<reference evidence="16 17" key="1">
    <citation type="journal article" date="2011" name="Stand. Genomic Sci.">
        <title>High quality draft genome sequence of Segniliparus rugosus CDC 945(T)= (ATCC BAA-974(T)).</title>
        <authorList>
            <person name="Earl A.M."/>
            <person name="Desjardins C.A."/>
            <person name="Fitzgerald M.G."/>
            <person name="Arachchi H.M."/>
            <person name="Zeng Q."/>
            <person name="Mehta T."/>
            <person name="Griggs A."/>
            <person name="Birren B.W."/>
            <person name="Toney N.C."/>
            <person name="Carr J."/>
            <person name="Posey J."/>
            <person name="Butler W.R."/>
        </authorList>
    </citation>
    <scope>NUCLEOTIDE SEQUENCE [LARGE SCALE GENOMIC DNA]</scope>
    <source>
        <strain evidence="17">ATCC BAA-974 / DSM 45345 / CCUG 50838 / CIP 108380 / JCM 13579 / CDC 945</strain>
    </source>
</reference>
<evidence type="ECO:0000256" key="14">
    <source>
        <dbReference type="SAM" id="Phobius"/>
    </source>
</evidence>
<evidence type="ECO:0000313" key="17">
    <source>
        <dbReference type="Proteomes" id="UP000004816"/>
    </source>
</evidence>
<evidence type="ECO:0000256" key="6">
    <source>
        <dbReference type="ARBA" id="ARBA00022692"/>
    </source>
</evidence>
<evidence type="ECO:0000256" key="13">
    <source>
        <dbReference type="ARBA" id="ARBA00033476"/>
    </source>
</evidence>
<dbReference type="GO" id="GO:0006508">
    <property type="term" value="P:proteolysis"/>
    <property type="evidence" value="ECO:0007669"/>
    <property type="project" value="UniProtKB-KW"/>
</dbReference>
<dbReference type="SUPFAM" id="SSF50156">
    <property type="entry name" value="PDZ domain-like"/>
    <property type="match status" value="1"/>
</dbReference>
<dbReference type="MEROPS" id="M50.005"/>
<dbReference type="Proteomes" id="UP000004816">
    <property type="component" value="Unassembled WGS sequence"/>
</dbReference>
<comment type="similarity">
    <text evidence="3">Belongs to the peptidase M50B family.</text>
</comment>
<feature type="transmembrane region" description="Helical" evidence="14">
    <location>
        <begin position="99"/>
        <end position="124"/>
    </location>
</feature>
<feature type="domain" description="PDZ" evidence="15">
    <location>
        <begin position="160"/>
        <end position="206"/>
    </location>
</feature>
<dbReference type="Pfam" id="PF17820">
    <property type="entry name" value="PDZ_6"/>
    <property type="match status" value="1"/>
</dbReference>
<evidence type="ECO:0000256" key="3">
    <source>
        <dbReference type="ARBA" id="ARBA00007931"/>
    </source>
</evidence>
<accession>E5XL47</accession>
<evidence type="ECO:0000256" key="9">
    <source>
        <dbReference type="ARBA" id="ARBA00022989"/>
    </source>
</evidence>
<dbReference type="RefSeq" id="WP_007466991.1">
    <property type="nucleotide sequence ID" value="NZ_KI391954.1"/>
</dbReference>
<keyword evidence="17" id="KW-1185">Reference proteome</keyword>
<comment type="subcellular location">
    <subcellularLocation>
        <location evidence="2">Membrane</location>
        <topology evidence="2">Multi-pass membrane protein</topology>
    </subcellularLocation>
</comment>
<evidence type="ECO:0000256" key="10">
    <source>
        <dbReference type="ARBA" id="ARBA00023049"/>
    </source>
</evidence>
<dbReference type="InterPro" id="IPR008915">
    <property type="entry name" value="Peptidase_M50"/>
</dbReference>
<keyword evidence="10 16" id="KW-0482">Metalloprotease</keyword>
<evidence type="ECO:0000259" key="15">
    <source>
        <dbReference type="PROSITE" id="PS50106"/>
    </source>
</evidence>
<evidence type="ECO:0000256" key="5">
    <source>
        <dbReference type="ARBA" id="ARBA00022670"/>
    </source>
</evidence>
<keyword evidence="5" id="KW-0645">Protease</keyword>
<dbReference type="InterPro" id="IPR041489">
    <property type="entry name" value="PDZ_6"/>
</dbReference>
<keyword evidence="9 14" id="KW-1133">Transmembrane helix</keyword>
<organism evidence="16 17">
    <name type="scientific">Segniliparus rugosus (strain ATCC BAA-974 / DSM 45345 / CCUG 50838 / CIP 108380 / JCM 13579 / CDC 945)</name>
    <dbReference type="NCBI Taxonomy" id="679197"/>
    <lineage>
        <taxon>Bacteria</taxon>
        <taxon>Bacillati</taxon>
        <taxon>Actinomycetota</taxon>
        <taxon>Actinomycetes</taxon>
        <taxon>Mycobacteriales</taxon>
        <taxon>Segniliparaceae</taxon>
        <taxon>Segniliparus</taxon>
    </lineage>
</organism>
<keyword evidence="11 14" id="KW-0472">Membrane</keyword>
<evidence type="ECO:0000256" key="7">
    <source>
        <dbReference type="ARBA" id="ARBA00022801"/>
    </source>
</evidence>
<dbReference type="InterPro" id="IPR036034">
    <property type="entry name" value="PDZ_sf"/>
</dbReference>
<dbReference type="PROSITE" id="PS50106">
    <property type="entry name" value="PDZ"/>
    <property type="match status" value="1"/>
</dbReference>
<dbReference type="GO" id="GO:0016020">
    <property type="term" value="C:membrane"/>
    <property type="evidence" value="ECO:0007669"/>
    <property type="project" value="UniProtKB-SubCell"/>
</dbReference>
<keyword evidence="8" id="KW-0862">Zinc</keyword>
<dbReference type="EMBL" id="ACZI02000003">
    <property type="protein sequence ID" value="EFV14915.1"/>
    <property type="molecule type" value="Genomic_DNA"/>
</dbReference>
<dbReference type="InterPro" id="IPR004387">
    <property type="entry name" value="Pept_M50_Zn"/>
</dbReference>
<gene>
    <name evidence="16" type="ORF">HMPREF9336_00216</name>
</gene>
<comment type="cofactor">
    <cofactor evidence="1">
        <name>Zn(2+)</name>
        <dbReference type="ChEBI" id="CHEBI:29105"/>
    </cofactor>
</comment>
<keyword evidence="7" id="KW-0378">Hydrolase</keyword>
<dbReference type="OrthoDB" id="9782003at2"/>
<dbReference type="CDD" id="cd06163">
    <property type="entry name" value="S2P-M50_PDZ_RseP-like"/>
    <property type="match status" value="1"/>
</dbReference>
<dbReference type="AlphaFoldDB" id="E5XL47"/>
<dbReference type="InterPro" id="IPR001478">
    <property type="entry name" value="PDZ"/>
</dbReference>
<proteinExistence type="inferred from homology"/>
<evidence type="ECO:0000313" key="16">
    <source>
        <dbReference type="EMBL" id="EFV14915.1"/>
    </source>
</evidence>
<keyword evidence="6 14" id="KW-0812">Transmembrane</keyword>
<dbReference type="STRING" id="679197.HMPREF9336_00216"/>
<evidence type="ECO:0000256" key="2">
    <source>
        <dbReference type="ARBA" id="ARBA00004141"/>
    </source>
</evidence>
<dbReference type="Pfam" id="PF02163">
    <property type="entry name" value="Peptidase_M50"/>
    <property type="match status" value="1"/>
</dbReference>